<keyword evidence="1" id="KW-1133">Transmembrane helix</keyword>
<feature type="transmembrane region" description="Helical" evidence="1">
    <location>
        <begin position="12"/>
        <end position="38"/>
    </location>
</feature>
<dbReference type="Proteomes" id="UP000595224">
    <property type="component" value="Chromosome"/>
</dbReference>
<keyword evidence="1" id="KW-0812">Transmembrane</keyword>
<dbReference type="EMBL" id="CP064936">
    <property type="protein sequence ID" value="QQA01268.1"/>
    <property type="molecule type" value="Genomic_DNA"/>
</dbReference>
<gene>
    <name evidence="2" type="ORF">IWA51_01185</name>
</gene>
<evidence type="ECO:0000313" key="3">
    <source>
        <dbReference type="Proteomes" id="UP000595224"/>
    </source>
</evidence>
<dbReference type="RefSeq" id="WP_198442849.1">
    <property type="nucleotide sequence ID" value="NZ_CBCSHE010000013.1"/>
</dbReference>
<dbReference type="AlphaFoldDB" id="A0A7T3RDU3"/>
<evidence type="ECO:0000313" key="2">
    <source>
        <dbReference type="EMBL" id="QQA01268.1"/>
    </source>
</evidence>
<evidence type="ECO:0000256" key="1">
    <source>
        <dbReference type="SAM" id="Phobius"/>
    </source>
</evidence>
<keyword evidence="3" id="KW-1185">Reference proteome</keyword>
<protein>
    <submittedName>
        <fullName evidence="2">Uncharacterized protein</fullName>
    </submittedName>
</protein>
<keyword evidence="1" id="KW-0472">Membrane</keyword>
<name>A0A7T3RDU3_9SPIR</name>
<reference evidence="2 3" key="1">
    <citation type="submission" date="2020-11" db="EMBL/GenBank/DDBJ databases">
        <title>Treponema Peruensis nv. sp., first commensal Treponema isolated from human feces.</title>
        <authorList>
            <person name="Belkhou C."/>
            <person name="Raes J."/>
        </authorList>
    </citation>
    <scope>NUCLEOTIDE SEQUENCE [LARGE SCALE GENOMIC DNA]</scope>
    <source>
        <strain evidence="2 3">RCC2812</strain>
    </source>
</reference>
<proteinExistence type="predicted"/>
<sequence>MPLNPLYHKFETFLIMIIDLIGTWAIGVPVGLLTAFVFKLSVVPVCRAPAIHEYSVISSYRTKNYRFINSELSQIDI</sequence>
<accession>A0A7T3RDU3</accession>
<dbReference type="KEGG" id="tper:IWA51_01185"/>
<organism evidence="2 3">
    <name type="scientific">Treponema peruense</name>
    <dbReference type="NCBI Taxonomy" id="2787628"/>
    <lineage>
        <taxon>Bacteria</taxon>
        <taxon>Pseudomonadati</taxon>
        <taxon>Spirochaetota</taxon>
        <taxon>Spirochaetia</taxon>
        <taxon>Spirochaetales</taxon>
        <taxon>Treponemataceae</taxon>
        <taxon>Treponema</taxon>
    </lineage>
</organism>